<dbReference type="InterPro" id="IPR027330">
    <property type="entry name" value="TPX2_central_dom"/>
</dbReference>
<feature type="region of interest" description="Disordered" evidence="1">
    <location>
        <begin position="322"/>
        <end position="342"/>
    </location>
</feature>
<feature type="domain" description="TPX2 central" evidence="2">
    <location>
        <begin position="245"/>
        <end position="412"/>
    </location>
</feature>
<dbReference type="PANTHER" id="PTHR14326">
    <property type="entry name" value="TARGETING PROTEIN FOR XKLP2"/>
    <property type="match status" value="1"/>
</dbReference>
<evidence type="ECO:0000313" key="3">
    <source>
        <dbReference type="EMBL" id="KAJ4843506.1"/>
    </source>
</evidence>
<gene>
    <name evidence="3" type="ORF">Tsubulata_020497</name>
</gene>
<keyword evidence="4" id="KW-1185">Reference proteome</keyword>
<evidence type="ECO:0000256" key="1">
    <source>
        <dbReference type="SAM" id="MobiDB-lite"/>
    </source>
</evidence>
<dbReference type="AlphaFoldDB" id="A0A9Q0G5H0"/>
<dbReference type="GO" id="GO:0008017">
    <property type="term" value="F:microtubule binding"/>
    <property type="evidence" value="ECO:0007669"/>
    <property type="project" value="TreeGrafter"/>
</dbReference>
<organism evidence="3 4">
    <name type="scientific">Turnera subulata</name>
    <dbReference type="NCBI Taxonomy" id="218843"/>
    <lineage>
        <taxon>Eukaryota</taxon>
        <taxon>Viridiplantae</taxon>
        <taxon>Streptophyta</taxon>
        <taxon>Embryophyta</taxon>
        <taxon>Tracheophyta</taxon>
        <taxon>Spermatophyta</taxon>
        <taxon>Magnoliopsida</taxon>
        <taxon>eudicotyledons</taxon>
        <taxon>Gunneridae</taxon>
        <taxon>Pentapetalae</taxon>
        <taxon>rosids</taxon>
        <taxon>fabids</taxon>
        <taxon>Malpighiales</taxon>
        <taxon>Passifloraceae</taxon>
        <taxon>Turnera</taxon>
    </lineage>
</organism>
<dbReference type="GO" id="GO:0030295">
    <property type="term" value="F:protein kinase activator activity"/>
    <property type="evidence" value="ECO:0007669"/>
    <property type="project" value="TreeGrafter"/>
</dbReference>
<dbReference type="Proteomes" id="UP001141552">
    <property type="component" value="Unassembled WGS sequence"/>
</dbReference>
<dbReference type="InterPro" id="IPR009675">
    <property type="entry name" value="TPX2_fam"/>
</dbReference>
<feature type="compositionally biased region" description="Polar residues" evidence="1">
    <location>
        <begin position="437"/>
        <end position="450"/>
    </location>
</feature>
<proteinExistence type="predicted"/>
<feature type="compositionally biased region" description="Polar residues" evidence="1">
    <location>
        <begin position="494"/>
        <end position="504"/>
    </location>
</feature>
<dbReference type="GO" id="GO:0005880">
    <property type="term" value="C:nuclear microtubule"/>
    <property type="evidence" value="ECO:0007669"/>
    <property type="project" value="TreeGrafter"/>
</dbReference>
<dbReference type="GO" id="GO:0060236">
    <property type="term" value="P:regulation of mitotic spindle organization"/>
    <property type="evidence" value="ECO:0007669"/>
    <property type="project" value="InterPro"/>
</dbReference>
<evidence type="ECO:0000259" key="2">
    <source>
        <dbReference type="Pfam" id="PF12214"/>
    </source>
</evidence>
<dbReference type="GO" id="GO:0090307">
    <property type="term" value="P:mitotic spindle assembly"/>
    <property type="evidence" value="ECO:0007669"/>
    <property type="project" value="TreeGrafter"/>
</dbReference>
<dbReference type="Pfam" id="PF12214">
    <property type="entry name" value="TPX2_importin"/>
    <property type="match status" value="1"/>
</dbReference>
<name>A0A9Q0G5H0_9ROSI</name>
<sequence length="510" mass="57776">MEDEEMELEEEEEMVYEAREVDLDYEFDAAMFFDFTREESDAEAREAERWFHTAPSYPSSPFVTKLLFREENVSINSEENAVDTANHDGLGPEVCAVEAENRDCDGMYKEIYTNLQNYKLQNVSNQPQDLATAGFTFYSQTSINKPKHKMKHFPKSSTLMKPTASMLAKQNRLPYSGGSRFQMLLGQNERSLCSSSVVENQASKRQKLEGGHLRKVGDAKQQTDFMHKEPKKNGLVEKSSVHSKLRLTIPREPDLETANRAQRIRPKISTEQENVAPAPRRFKARPLNRKILEAPSLPLPKKSTPKLPEFHEFHLKTSERAMQHTASVLSSSHQSNESDKGLDKPNAVFVVESGNRDYRRTTTVDAPKQEAFGTPHVFKARPLNKKIFASKGELGVFRNSKREVTVPVGFNFHTEKRTQHNLPIDLFSKLSLTSELPPSSRPQLHSTHPTAISMKGSKENRLNPLQPEHKPTHLVKERTTVFGVKQIHCGSNGGNNEPGSQLSRRSLGIR</sequence>
<feature type="compositionally biased region" description="Polar residues" evidence="1">
    <location>
        <begin position="324"/>
        <end position="335"/>
    </location>
</feature>
<feature type="compositionally biased region" description="Basic and acidic residues" evidence="1">
    <location>
        <begin position="456"/>
        <end position="468"/>
    </location>
</feature>
<dbReference type="GO" id="GO:0005819">
    <property type="term" value="C:spindle"/>
    <property type="evidence" value="ECO:0007669"/>
    <property type="project" value="InterPro"/>
</dbReference>
<comment type="caution">
    <text evidence="3">The sequence shown here is derived from an EMBL/GenBank/DDBJ whole genome shotgun (WGS) entry which is preliminary data.</text>
</comment>
<reference evidence="3" key="1">
    <citation type="submission" date="2022-02" db="EMBL/GenBank/DDBJ databases">
        <authorList>
            <person name="Henning P.M."/>
            <person name="McCubbin A.G."/>
            <person name="Shore J.S."/>
        </authorList>
    </citation>
    <scope>NUCLEOTIDE SEQUENCE</scope>
    <source>
        <strain evidence="3">F60SS</strain>
        <tissue evidence="3">Leaves</tissue>
    </source>
</reference>
<reference evidence="3" key="2">
    <citation type="journal article" date="2023" name="Plants (Basel)">
        <title>Annotation of the Turnera subulata (Passifloraceae) Draft Genome Reveals the S-Locus Evolved after the Divergence of Turneroideae from Passifloroideae in a Stepwise Manner.</title>
        <authorList>
            <person name="Henning P.M."/>
            <person name="Roalson E.H."/>
            <person name="Mir W."/>
            <person name="McCubbin A.G."/>
            <person name="Shore J.S."/>
        </authorList>
    </citation>
    <scope>NUCLEOTIDE SEQUENCE</scope>
    <source>
        <strain evidence="3">F60SS</strain>
    </source>
</reference>
<feature type="region of interest" description="Disordered" evidence="1">
    <location>
        <begin position="437"/>
        <end position="468"/>
    </location>
</feature>
<dbReference type="PANTHER" id="PTHR14326:SF15">
    <property type="entry name" value="OS06G0130200 PROTEIN"/>
    <property type="match status" value="1"/>
</dbReference>
<protein>
    <recommendedName>
        <fullName evidence="2">TPX2 central domain-containing protein</fullName>
    </recommendedName>
</protein>
<feature type="region of interest" description="Disordered" evidence="1">
    <location>
        <begin position="488"/>
        <end position="510"/>
    </location>
</feature>
<accession>A0A9Q0G5H0</accession>
<dbReference type="OrthoDB" id="1684416at2759"/>
<dbReference type="EMBL" id="JAKUCV010002215">
    <property type="protein sequence ID" value="KAJ4843506.1"/>
    <property type="molecule type" value="Genomic_DNA"/>
</dbReference>
<evidence type="ECO:0000313" key="4">
    <source>
        <dbReference type="Proteomes" id="UP001141552"/>
    </source>
</evidence>